<keyword evidence="1" id="KW-0472">Membrane</keyword>
<keyword evidence="1" id="KW-1133">Transmembrane helix</keyword>
<evidence type="ECO:0000256" key="1">
    <source>
        <dbReference type="SAM" id="Phobius"/>
    </source>
</evidence>
<reference evidence="2 3" key="1">
    <citation type="journal article" date="2014" name="Genome Biol. Evol.">
        <title>The secreted proteins of Achlya hypogyna and Thraustotheca clavata identify the ancestral oomycete secretome and reveal gene acquisitions by horizontal gene transfer.</title>
        <authorList>
            <person name="Misner I."/>
            <person name="Blouin N."/>
            <person name="Leonard G."/>
            <person name="Richards T.A."/>
            <person name="Lane C.E."/>
        </authorList>
    </citation>
    <scope>NUCLEOTIDE SEQUENCE [LARGE SCALE GENOMIC DNA]</scope>
    <source>
        <strain evidence="2 3">ATCC 34112</strain>
    </source>
</reference>
<dbReference type="Proteomes" id="UP000243217">
    <property type="component" value="Unassembled WGS sequence"/>
</dbReference>
<sequence length="104" mass="11824">MGFTSFVLKSLSKEKLFHPMDPTNGCSFMLDEEKVNEGFEITVVLLCIPLLLALFQYHLANFQSFAFKKKSTATAFVAKKTIAYFGKSIFATPSFNDYKHRLIL</sequence>
<keyword evidence="3" id="KW-1185">Reference proteome</keyword>
<evidence type="ECO:0000313" key="3">
    <source>
        <dbReference type="Proteomes" id="UP000243217"/>
    </source>
</evidence>
<dbReference type="AlphaFoldDB" id="A0A1W0A1A6"/>
<keyword evidence="1" id="KW-0812">Transmembrane</keyword>
<dbReference type="EMBL" id="JNBS01000684">
    <property type="protein sequence ID" value="OQS04072.1"/>
    <property type="molecule type" value="Genomic_DNA"/>
</dbReference>
<feature type="transmembrane region" description="Helical" evidence="1">
    <location>
        <begin position="39"/>
        <end position="60"/>
    </location>
</feature>
<accession>A0A1W0A1A6</accession>
<comment type="caution">
    <text evidence="2">The sequence shown here is derived from an EMBL/GenBank/DDBJ whole genome shotgun (WGS) entry which is preliminary data.</text>
</comment>
<organism evidence="2 3">
    <name type="scientific">Thraustotheca clavata</name>
    <dbReference type="NCBI Taxonomy" id="74557"/>
    <lineage>
        <taxon>Eukaryota</taxon>
        <taxon>Sar</taxon>
        <taxon>Stramenopiles</taxon>
        <taxon>Oomycota</taxon>
        <taxon>Saprolegniomycetes</taxon>
        <taxon>Saprolegniales</taxon>
        <taxon>Achlyaceae</taxon>
        <taxon>Thraustotheca</taxon>
    </lineage>
</organism>
<protein>
    <submittedName>
        <fullName evidence="2">Uncharacterized protein</fullName>
    </submittedName>
</protein>
<name>A0A1W0A1A6_9STRA</name>
<gene>
    <name evidence="2" type="ORF">THRCLA_20982</name>
</gene>
<proteinExistence type="predicted"/>
<evidence type="ECO:0000313" key="2">
    <source>
        <dbReference type="EMBL" id="OQS04072.1"/>
    </source>
</evidence>